<evidence type="ECO:0000313" key="1">
    <source>
        <dbReference type="EMBL" id="TDD74634.1"/>
    </source>
</evidence>
<dbReference type="OrthoDB" id="1366737at2"/>
<accession>A0A4R5AU32</accession>
<sequence length="77" mass="8499">MQKEALILEPSTNTHVLEADKIEMKKLGNGIIKLKITGNGIVTHGEHGTIKTEAENVIKYIQQEINPISGIMQNAFD</sequence>
<evidence type="ECO:0000313" key="2">
    <source>
        <dbReference type="Proteomes" id="UP000295278"/>
    </source>
</evidence>
<reference evidence="1 2" key="1">
    <citation type="submission" date="2019-03" db="EMBL/GenBank/DDBJ databases">
        <title>Flavobacterium AT-3-2 sp. nov., isolated from arctic soil.</title>
        <authorList>
            <person name="Chaudhary D.K."/>
        </authorList>
    </citation>
    <scope>NUCLEOTIDE SEQUENCE [LARGE SCALE GENOMIC DNA]</scope>
    <source>
        <strain evidence="1 2">AT-3-2</strain>
    </source>
</reference>
<name>A0A4R5AU32_9FLAO</name>
<keyword evidence="2" id="KW-1185">Reference proteome</keyword>
<gene>
    <name evidence="1" type="ORF">E0F89_14100</name>
</gene>
<dbReference type="AlphaFoldDB" id="A0A4R5AU32"/>
<protein>
    <submittedName>
        <fullName evidence="1">Uncharacterized protein</fullName>
    </submittedName>
</protein>
<organism evidence="1 2">
    <name type="scientific">Flavobacterium caseinilyticum</name>
    <dbReference type="NCBI Taxonomy" id="2541732"/>
    <lineage>
        <taxon>Bacteria</taxon>
        <taxon>Pseudomonadati</taxon>
        <taxon>Bacteroidota</taxon>
        <taxon>Flavobacteriia</taxon>
        <taxon>Flavobacteriales</taxon>
        <taxon>Flavobacteriaceae</taxon>
        <taxon>Flavobacterium</taxon>
    </lineage>
</organism>
<comment type="caution">
    <text evidence="1">The sequence shown here is derived from an EMBL/GenBank/DDBJ whole genome shotgun (WGS) entry which is preliminary data.</text>
</comment>
<dbReference type="RefSeq" id="WP_131910420.1">
    <property type="nucleotide sequence ID" value="NZ_SMFM01000008.1"/>
</dbReference>
<dbReference type="Proteomes" id="UP000295278">
    <property type="component" value="Unassembled WGS sequence"/>
</dbReference>
<dbReference type="EMBL" id="SMFM01000008">
    <property type="protein sequence ID" value="TDD74634.1"/>
    <property type="molecule type" value="Genomic_DNA"/>
</dbReference>
<proteinExistence type="predicted"/>